<evidence type="ECO:0000256" key="4">
    <source>
        <dbReference type="ARBA" id="ARBA00023212"/>
    </source>
</evidence>
<dbReference type="GO" id="GO:0060271">
    <property type="term" value="P:cilium assembly"/>
    <property type="evidence" value="ECO:0007669"/>
    <property type="project" value="TreeGrafter"/>
</dbReference>
<comment type="caution">
    <text evidence="9">The sequence shown here is derived from an EMBL/GenBank/DDBJ whole genome shotgun (WGS) entry which is preliminary data.</text>
</comment>
<dbReference type="EMBL" id="BTSX01000006">
    <property type="protein sequence ID" value="GMT04492.1"/>
    <property type="molecule type" value="Genomic_DNA"/>
</dbReference>
<evidence type="ECO:0000256" key="2">
    <source>
        <dbReference type="ARBA" id="ARBA00022490"/>
    </source>
</evidence>
<evidence type="ECO:0000313" key="9">
    <source>
        <dbReference type="EMBL" id="GMT04492.1"/>
    </source>
</evidence>
<dbReference type="PANTHER" id="PTHR12968:SF1">
    <property type="entry name" value="B9 DOMAIN-CONTAINING PROTEIN 1"/>
    <property type="match status" value="1"/>
</dbReference>
<reference evidence="9" key="1">
    <citation type="submission" date="2023-10" db="EMBL/GenBank/DDBJ databases">
        <title>Genome assembly of Pristionchus species.</title>
        <authorList>
            <person name="Yoshida K."/>
            <person name="Sommer R.J."/>
        </authorList>
    </citation>
    <scope>NUCLEOTIDE SEQUENCE</scope>
    <source>
        <strain evidence="9">RS0144</strain>
    </source>
</reference>
<evidence type="ECO:0000256" key="1">
    <source>
        <dbReference type="ARBA" id="ARBA00004120"/>
    </source>
</evidence>
<evidence type="ECO:0000256" key="3">
    <source>
        <dbReference type="ARBA" id="ARBA00022794"/>
    </source>
</evidence>
<keyword evidence="2" id="KW-0963">Cytoplasm</keyword>
<protein>
    <recommendedName>
        <fullName evidence="7">B9 domain-containing protein 1</fullName>
    </recommendedName>
</protein>
<evidence type="ECO:0000256" key="6">
    <source>
        <dbReference type="ARBA" id="ARBA00038411"/>
    </source>
</evidence>
<gene>
    <name evidence="9" type="ORF">PENTCL1PPCAC_26666</name>
</gene>
<dbReference type="Proteomes" id="UP001432027">
    <property type="component" value="Unassembled WGS sequence"/>
</dbReference>
<keyword evidence="10" id="KW-1185">Reference proteome</keyword>
<evidence type="ECO:0000313" key="10">
    <source>
        <dbReference type="Proteomes" id="UP001432027"/>
    </source>
</evidence>
<dbReference type="GO" id="GO:0036038">
    <property type="term" value="C:MKS complex"/>
    <property type="evidence" value="ECO:0007669"/>
    <property type="project" value="TreeGrafter"/>
</dbReference>
<dbReference type="InterPro" id="IPR010796">
    <property type="entry name" value="C2_B9-type_dom"/>
</dbReference>
<evidence type="ECO:0000256" key="8">
    <source>
        <dbReference type="SAM" id="MobiDB-lite"/>
    </source>
</evidence>
<comment type="similarity">
    <text evidence="6">Belongs to the B9D family.</text>
</comment>
<dbReference type="PANTHER" id="PTHR12968">
    <property type="entry name" value="B9 DOMAIN-CONTAINING"/>
    <property type="match status" value="1"/>
</dbReference>
<comment type="subcellular location">
    <subcellularLocation>
        <location evidence="1">Cytoplasm</location>
        <location evidence="1">Cytoskeleton</location>
        <location evidence="1">Cilium basal body</location>
    </subcellularLocation>
</comment>
<feature type="non-terminal residue" evidence="9">
    <location>
        <position position="1"/>
    </location>
</feature>
<keyword evidence="4" id="KW-0206">Cytoskeleton</keyword>
<keyword evidence="3" id="KW-0970">Cilium biogenesis/degradation</keyword>
<evidence type="ECO:0000256" key="7">
    <source>
        <dbReference type="ARBA" id="ARBA00039274"/>
    </source>
</evidence>
<feature type="region of interest" description="Disordered" evidence="8">
    <location>
        <begin position="239"/>
        <end position="302"/>
    </location>
</feature>
<evidence type="ECO:0000256" key="5">
    <source>
        <dbReference type="ARBA" id="ARBA00023273"/>
    </source>
</evidence>
<accession>A0AAV5UCD0</accession>
<organism evidence="9 10">
    <name type="scientific">Pristionchus entomophagus</name>
    <dbReference type="NCBI Taxonomy" id="358040"/>
    <lineage>
        <taxon>Eukaryota</taxon>
        <taxon>Metazoa</taxon>
        <taxon>Ecdysozoa</taxon>
        <taxon>Nematoda</taxon>
        <taxon>Chromadorea</taxon>
        <taxon>Rhabditida</taxon>
        <taxon>Rhabditina</taxon>
        <taxon>Diplogasteromorpha</taxon>
        <taxon>Diplogasteroidea</taxon>
        <taxon>Neodiplogasteridae</taxon>
        <taxon>Pristionchus</taxon>
    </lineage>
</organism>
<keyword evidence="5" id="KW-0966">Cell projection</keyword>
<dbReference type="PROSITE" id="PS51381">
    <property type="entry name" value="C2_B9"/>
    <property type="match status" value="1"/>
</dbReference>
<name>A0AAV5UCD0_9BILA</name>
<proteinExistence type="inferred from homology"/>
<feature type="compositionally biased region" description="Basic and acidic residues" evidence="8">
    <location>
        <begin position="283"/>
        <end position="302"/>
    </location>
</feature>
<dbReference type="Pfam" id="PF07162">
    <property type="entry name" value="B9-C2"/>
    <property type="match status" value="1"/>
</dbReference>
<sequence length="302" mass="32989">SHSFSLLFTSNDVIDSVLIMALSSKPSTSSSSSFIVVITGQVESGYFPSIPSLYIRSSYHISPSSGWLKLSGEDALSTCCATPNNGRFIIDLPLSATFRGNSPFRWPHLVFSCYGMDSFGHDVCRGYGSCSIPTVPGSHTREVACFTPEASSSIQSMVGWITGRRPEFVDPSIVAQEDGREATRVRSQGILQVKLNIMIRGTKQMGFDLFPSSMLRTSEFPLPDFQSLLLGSNTAPNISILEPQPPSQETVTSHPPAKMSNIADDSEPPTMDGNMEEITTQVEDIRTIQTEKPRRLPTLAKE</sequence>
<dbReference type="AlphaFoldDB" id="A0AAV5UCD0"/>